<keyword evidence="1" id="KW-0808">Transferase</keyword>
<dbReference type="InterPro" id="IPR029044">
    <property type="entry name" value="Nucleotide-diphossugar_trans"/>
</dbReference>
<accession>A0ABP5AP85</accession>
<evidence type="ECO:0000313" key="3">
    <source>
        <dbReference type="EMBL" id="GAA1916571.1"/>
    </source>
</evidence>
<dbReference type="EMBL" id="BAAAMY010000004">
    <property type="protein sequence ID" value="GAA1916571.1"/>
    <property type="molecule type" value="Genomic_DNA"/>
</dbReference>
<name>A0ABP5AP85_9ACTN</name>
<comment type="caution">
    <text evidence="3">The sequence shown here is derived from an EMBL/GenBank/DDBJ whole genome shotgun (WGS) entry which is preliminary data.</text>
</comment>
<keyword evidence="4" id="KW-1185">Reference proteome</keyword>
<protein>
    <recommendedName>
        <fullName evidence="5">2-C-methyl-D-erythritol 4-phosphate cytidylyltransferase</fullName>
    </recommendedName>
</protein>
<dbReference type="Gene3D" id="3.90.550.10">
    <property type="entry name" value="Spore Coat Polysaccharide Biosynthesis Protein SpsA, Chain A"/>
    <property type="match status" value="1"/>
</dbReference>
<reference evidence="4" key="1">
    <citation type="journal article" date="2019" name="Int. J. Syst. Evol. Microbiol.">
        <title>The Global Catalogue of Microorganisms (GCM) 10K type strain sequencing project: providing services to taxonomists for standard genome sequencing and annotation.</title>
        <authorList>
            <consortium name="The Broad Institute Genomics Platform"/>
            <consortium name="The Broad Institute Genome Sequencing Center for Infectious Disease"/>
            <person name="Wu L."/>
            <person name="Ma J."/>
        </authorList>
    </citation>
    <scope>NUCLEOTIDE SEQUENCE [LARGE SCALE GENOMIC DNA]</scope>
    <source>
        <strain evidence="4">JCM 14046</strain>
    </source>
</reference>
<proteinExistence type="predicted"/>
<evidence type="ECO:0000256" key="2">
    <source>
        <dbReference type="ARBA" id="ARBA00022695"/>
    </source>
</evidence>
<keyword evidence="2" id="KW-0548">Nucleotidyltransferase</keyword>
<dbReference type="InterPro" id="IPR034683">
    <property type="entry name" value="IspD/TarI"/>
</dbReference>
<dbReference type="RefSeq" id="WP_344006212.1">
    <property type="nucleotide sequence ID" value="NZ_BAAAMY010000004.1"/>
</dbReference>
<sequence length="229" mass="24093">MDHAYDAPATPVAGASLVCVLALHDRGRLPYASLHGEPMHVHAWRALVTASERLAVAPPVLLVDPHDRVAALADLALATGRAPDEVVVGDPARWRPPVAADVLVHDPLCPLTPADFLVELGATAPRVAAVGCRPVTDTVKTVEDDRIDATVDRDGLVAVAAPALVPAARHRGGALPTADMPTLLRWLREDGDVALPKAPSMARRVEDGSALVVLESIDELAGRVRTAPR</sequence>
<organism evidence="3 4">
    <name type="scientific">Nocardioides lentus</name>
    <dbReference type="NCBI Taxonomy" id="338077"/>
    <lineage>
        <taxon>Bacteria</taxon>
        <taxon>Bacillati</taxon>
        <taxon>Actinomycetota</taxon>
        <taxon>Actinomycetes</taxon>
        <taxon>Propionibacteriales</taxon>
        <taxon>Nocardioidaceae</taxon>
        <taxon>Nocardioides</taxon>
    </lineage>
</organism>
<evidence type="ECO:0000256" key="1">
    <source>
        <dbReference type="ARBA" id="ARBA00022679"/>
    </source>
</evidence>
<dbReference type="Pfam" id="PF01128">
    <property type="entry name" value="IspD"/>
    <property type="match status" value="1"/>
</dbReference>
<evidence type="ECO:0000313" key="4">
    <source>
        <dbReference type="Proteomes" id="UP001501612"/>
    </source>
</evidence>
<gene>
    <name evidence="3" type="ORF">GCM10009737_17540</name>
</gene>
<evidence type="ECO:0008006" key="5">
    <source>
        <dbReference type="Google" id="ProtNLM"/>
    </source>
</evidence>
<dbReference type="Proteomes" id="UP001501612">
    <property type="component" value="Unassembled WGS sequence"/>
</dbReference>